<evidence type="ECO:0000256" key="5">
    <source>
        <dbReference type="SAM" id="Phobius"/>
    </source>
</evidence>
<accession>A0ABX2E9T9</accession>
<reference evidence="7 8" key="1">
    <citation type="journal article" date="2015" name="Int. J. Syst. Evol. Microbiol.">
        <title>Winogradskyella litoriviva sp. nov., isolated from coastal seawater.</title>
        <authorList>
            <person name="Nedashkovskaya O.I."/>
            <person name="Kukhlevskiy A.D."/>
            <person name="Zhukova N.V."/>
            <person name="Kim S.J."/>
            <person name="Rhee S.K."/>
            <person name="Mikhailov V.V."/>
        </authorList>
    </citation>
    <scope>NUCLEOTIDE SEQUENCE [LARGE SCALE GENOMIC DNA]</scope>
    <source>
        <strain evidence="7 8">KMM6491</strain>
    </source>
</reference>
<name>A0ABX2E9T9_9FLAO</name>
<feature type="transmembrane region" description="Helical" evidence="5">
    <location>
        <begin position="47"/>
        <end position="67"/>
    </location>
</feature>
<evidence type="ECO:0000259" key="6">
    <source>
        <dbReference type="Pfam" id="PF06271"/>
    </source>
</evidence>
<comment type="subcellular location">
    <subcellularLocation>
        <location evidence="1">Membrane</location>
        <topology evidence="1">Multi-pass membrane protein</topology>
    </subcellularLocation>
</comment>
<evidence type="ECO:0000256" key="2">
    <source>
        <dbReference type="ARBA" id="ARBA00022692"/>
    </source>
</evidence>
<evidence type="ECO:0000313" key="8">
    <source>
        <dbReference type="Proteomes" id="UP000805085"/>
    </source>
</evidence>
<dbReference type="Proteomes" id="UP000805085">
    <property type="component" value="Unassembled WGS sequence"/>
</dbReference>
<feature type="domain" description="RDD" evidence="6">
    <location>
        <begin position="24"/>
        <end position="167"/>
    </location>
</feature>
<gene>
    <name evidence="7" type="ORF">HNV10_16855</name>
</gene>
<keyword evidence="8" id="KW-1185">Reference proteome</keyword>
<evidence type="ECO:0000256" key="4">
    <source>
        <dbReference type="ARBA" id="ARBA00023136"/>
    </source>
</evidence>
<proteinExistence type="predicted"/>
<sequence length="191" mass="22193">MKITNEKYKNLNLANEEERGENLIIDFTISSIFGVAIAFLTFKNFTIAFLTYLLVRFIYYFTFEYLYGRTPGKYQTQTEVVNGTGEKPNIGQLIKRNISRFISVLSGISDDERAVHDNLSNTFVIKNTELKKIEIKQPLISIFYLSLIAYYIHFFATQSELELFDIIFLIAMVILFVYVLIIGIKKIKNYS</sequence>
<feature type="transmembrane region" description="Helical" evidence="5">
    <location>
        <begin position="21"/>
        <end position="41"/>
    </location>
</feature>
<evidence type="ECO:0000313" key="7">
    <source>
        <dbReference type="EMBL" id="NRD24927.1"/>
    </source>
</evidence>
<feature type="transmembrane region" description="Helical" evidence="5">
    <location>
        <begin position="163"/>
        <end position="184"/>
    </location>
</feature>
<evidence type="ECO:0000256" key="3">
    <source>
        <dbReference type="ARBA" id="ARBA00022989"/>
    </source>
</evidence>
<protein>
    <submittedName>
        <fullName evidence="7">RDD family protein</fullName>
    </submittedName>
</protein>
<dbReference type="RefSeq" id="WP_173302599.1">
    <property type="nucleotide sequence ID" value="NZ_JABRWQ010000013.1"/>
</dbReference>
<keyword evidence="2 5" id="KW-0812">Transmembrane</keyword>
<evidence type="ECO:0000256" key="1">
    <source>
        <dbReference type="ARBA" id="ARBA00004141"/>
    </source>
</evidence>
<feature type="transmembrane region" description="Helical" evidence="5">
    <location>
        <begin position="139"/>
        <end position="157"/>
    </location>
</feature>
<comment type="caution">
    <text evidence="7">The sequence shown here is derived from an EMBL/GenBank/DDBJ whole genome shotgun (WGS) entry which is preliminary data.</text>
</comment>
<keyword evidence="3 5" id="KW-1133">Transmembrane helix</keyword>
<dbReference type="Pfam" id="PF06271">
    <property type="entry name" value="RDD"/>
    <property type="match status" value="1"/>
</dbReference>
<organism evidence="7 8">
    <name type="scientific">Winogradskyella litoriviva</name>
    <dbReference type="NCBI Taxonomy" id="1220182"/>
    <lineage>
        <taxon>Bacteria</taxon>
        <taxon>Pseudomonadati</taxon>
        <taxon>Bacteroidota</taxon>
        <taxon>Flavobacteriia</taxon>
        <taxon>Flavobacteriales</taxon>
        <taxon>Flavobacteriaceae</taxon>
        <taxon>Winogradskyella</taxon>
    </lineage>
</organism>
<keyword evidence="4 5" id="KW-0472">Membrane</keyword>
<dbReference type="EMBL" id="JABRWQ010000013">
    <property type="protein sequence ID" value="NRD24927.1"/>
    <property type="molecule type" value="Genomic_DNA"/>
</dbReference>
<dbReference type="InterPro" id="IPR010432">
    <property type="entry name" value="RDD"/>
</dbReference>